<name>A0A6J5LFB6_9CAUD</name>
<organism evidence="1">
    <name type="scientific">uncultured Caudovirales phage</name>
    <dbReference type="NCBI Taxonomy" id="2100421"/>
    <lineage>
        <taxon>Viruses</taxon>
        <taxon>Duplodnaviria</taxon>
        <taxon>Heunggongvirae</taxon>
        <taxon>Uroviricota</taxon>
        <taxon>Caudoviricetes</taxon>
        <taxon>Peduoviridae</taxon>
        <taxon>Maltschvirus</taxon>
        <taxon>Maltschvirus maltsch</taxon>
    </lineage>
</organism>
<reference evidence="1" key="1">
    <citation type="submission" date="2020-04" db="EMBL/GenBank/DDBJ databases">
        <authorList>
            <person name="Chiriac C."/>
            <person name="Salcher M."/>
            <person name="Ghai R."/>
            <person name="Kavagutti S V."/>
        </authorList>
    </citation>
    <scope>NUCLEOTIDE SEQUENCE</scope>
</reference>
<protein>
    <submittedName>
        <fullName evidence="1">Uncharacterized protein</fullName>
    </submittedName>
</protein>
<sequence length="75" mass="8758">MAFDVLKEVTEWKVDFRQPNHVYLMSGSKVVAYQPWGEGEPVYYANRQNLVKSRRKFEKIPVKKSPFDVAKVLAI</sequence>
<dbReference type="EMBL" id="LR796270">
    <property type="protein sequence ID" value="CAB4133254.1"/>
    <property type="molecule type" value="Genomic_DNA"/>
</dbReference>
<evidence type="ECO:0000313" key="1">
    <source>
        <dbReference type="EMBL" id="CAB4133254.1"/>
    </source>
</evidence>
<accession>A0A6J5LFB6</accession>
<gene>
    <name evidence="1" type="ORF">UFOVP250_90</name>
</gene>
<proteinExistence type="predicted"/>